<feature type="region of interest" description="Disordered" evidence="1">
    <location>
        <begin position="15"/>
        <end position="52"/>
    </location>
</feature>
<accession>A0AAV9D0S3</accession>
<protein>
    <submittedName>
        <fullName evidence="2">Uncharacterized protein</fullName>
    </submittedName>
</protein>
<reference evidence="2" key="2">
    <citation type="submission" date="2023-06" db="EMBL/GenBank/DDBJ databases">
        <authorList>
            <person name="Ma L."/>
            <person name="Liu K.-W."/>
            <person name="Li Z."/>
            <person name="Hsiao Y.-Y."/>
            <person name="Qi Y."/>
            <person name="Fu T."/>
            <person name="Tang G."/>
            <person name="Zhang D."/>
            <person name="Sun W.-H."/>
            <person name="Liu D.-K."/>
            <person name="Li Y."/>
            <person name="Chen G.-Z."/>
            <person name="Liu X.-D."/>
            <person name="Liao X.-Y."/>
            <person name="Jiang Y.-T."/>
            <person name="Yu X."/>
            <person name="Hao Y."/>
            <person name="Huang J."/>
            <person name="Zhao X.-W."/>
            <person name="Ke S."/>
            <person name="Chen Y.-Y."/>
            <person name="Wu W.-L."/>
            <person name="Hsu J.-L."/>
            <person name="Lin Y.-F."/>
            <person name="Huang M.-D."/>
            <person name="Li C.-Y."/>
            <person name="Huang L."/>
            <person name="Wang Z.-W."/>
            <person name="Zhao X."/>
            <person name="Zhong W.-Y."/>
            <person name="Peng D.-H."/>
            <person name="Ahmad S."/>
            <person name="Lan S."/>
            <person name="Zhang J.-S."/>
            <person name="Tsai W.-C."/>
            <person name="Van De Peer Y."/>
            <person name="Liu Z.-J."/>
        </authorList>
    </citation>
    <scope>NUCLEOTIDE SEQUENCE</scope>
    <source>
        <strain evidence="2">CP</strain>
        <tissue evidence="2">Leaves</tissue>
    </source>
</reference>
<name>A0AAV9D0S3_ACOCL</name>
<evidence type="ECO:0000256" key="1">
    <source>
        <dbReference type="SAM" id="MobiDB-lite"/>
    </source>
</evidence>
<keyword evidence="3" id="KW-1185">Reference proteome</keyword>
<dbReference type="EMBL" id="JAUJYO010000016">
    <property type="protein sequence ID" value="KAK1294496.1"/>
    <property type="molecule type" value="Genomic_DNA"/>
</dbReference>
<dbReference type="Proteomes" id="UP001180020">
    <property type="component" value="Unassembled WGS sequence"/>
</dbReference>
<reference evidence="2" key="1">
    <citation type="journal article" date="2023" name="Nat. Commun.">
        <title>Diploid and tetraploid genomes of Acorus and the evolution of monocots.</title>
        <authorList>
            <person name="Ma L."/>
            <person name="Liu K.W."/>
            <person name="Li Z."/>
            <person name="Hsiao Y.Y."/>
            <person name="Qi Y."/>
            <person name="Fu T."/>
            <person name="Tang G.D."/>
            <person name="Zhang D."/>
            <person name="Sun W.H."/>
            <person name="Liu D.K."/>
            <person name="Li Y."/>
            <person name="Chen G.Z."/>
            <person name="Liu X.D."/>
            <person name="Liao X.Y."/>
            <person name="Jiang Y.T."/>
            <person name="Yu X."/>
            <person name="Hao Y."/>
            <person name="Huang J."/>
            <person name="Zhao X.W."/>
            <person name="Ke S."/>
            <person name="Chen Y.Y."/>
            <person name="Wu W.L."/>
            <person name="Hsu J.L."/>
            <person name="Lin Y.F."/>
            <person name="Huang M.D."/>
            <person name="Li C.Y."/>
            <person name="Huang L."/>
            <person name="Wang Z.W."/>
            <person name="Zhao X."/>
            <person name="Zhong W.Y."/>
            <person name="Peng D.H."/>
            <person name="Ahmad S."/>
            <person name="Lan S."/>
            <person name="Zhang J.S."/>
            <person name="Tsai W.C."/>
            <person name="Van de Peer Y."/>
            <person name="Liu Z.J."/>
        </authorList>
    </citation>
    <scope>NUCLEOTIDE SEQUENCE</scope>
    <source>
        <strain evidence="2">CP</strain>
    </source>
</reference>
<organism evidence="2 3">
    <name type="scientific">Acorus calamus</name>
    <name type="common">Sweet flag</name>
    <dbReference type="NCBI Taxonomy" id="4465"/>
    <lineage>
        <taxon>Eukaryota</taxon>
        <taxon>Viridiplantae</taxon>
        <taxon>Streptophyta</taxon>
        <taxon>Embryophyta</taxon>
        <taxon>Tracheophyta</taxon>
        <taxon>Spermatophyta</taxon>
        <taxon>Magnoliopsida</taxon>
        <taxon>Liliopsida</taxon>
        <taxon>Acoraceae</taxon>
        <taxon>Acorus</taxon>
    </lineage>
</organism>
<dbReference type="AlphaFoldDB" id="A0AAV9D0S3"/>
<sequence length="52" mass="5882">MARYWSCFGRARLEGLREGAPEGDPLPERWATESVDRQQRDTGADSGTRDDL</sequence>
<comment type="caution">
    <text evidence="2">The sequence shown here is derived from an EMBL/GenBank/DDBJ whole genome shotgun (WGS) entry which is preliminary data.</text>
</comment>
<evidence type="ECO:0000313" key="2">
    <source>
        <dbReference type="EMBL" id="KAK1294496.1"/>
    </source>
</evidence>
<proteinExistence type="predicted"/>
<gene>
    <name evidence="2" type="ORF">QJS10_CPA16g00596</name>
</gene>
<evidence type="ECO:0000313" key="3">
    <source>
        <dbReference type="Proteomes" id="UP001180020"/>
    </source>
</evidence>